<dbReference type="PANTHER" id="PTHR30399:SF1">
    <property type="entry name" value="UTP PYROPHOSPHATASE"/>
    <property type="match status" value="1"/>
</dbReference>
<dbReference type="InterPro" id="IPR002725">
    <property type="entry name" value="YgjP-like_metallopeptidase"/>
</dbReference>
<evidence type="ECO:0000256" key="1">
    <source>
        <dbReference type="SAM" id="MobiDB-lite"/>
    </source>
</evidence>
<dbReference type="AlphaFoldDB" id="A0A1K2I057"/>
<dbReference type="Gene3D" id="3.30.2010.10">
    <property type="entry name" value="Metalloproteases ('zincins'), catalytic domain"/>
    <property type="match status" value="1"/>
</dbReference>
<evidence type="ECO:0000259" key="2">
    <source>
        <dbReference type="Pfam" id="PF01863"/>
    </source>
</evidence>
<sequence>MPSPRIGATERDELRTHPRSQRMAPRKGAIFVRAAPANRGNDRDMIFSKKRPQRWPETASLEIGGRPVAVSVRVSSRARSYRLSLPHVGPPVLTVPATGRWPDAEGFLIRQTGWLALRMGRRAEPVGFADGAVIPLRGVPHRIVATGKLRGVVTPNDAEGERQLLVPGAPEHMARRLCDWLKVQAAQDLEARCAVHAATLGVTVKAIAMRSQATRWGSCSSTGRLNFNWRLVMAPPDVLDYVAAHEVAHLVEMNHSPAFWRACKRAMPGMDEGRTWLKANGTVLMGYGAEG</sequence>
<dbReference type="EMBL" id="FPKU01000002">
    <property type="protein sequence ID" value="SFZ84975.1"/>
    <property type="molecule type" value="Genomic_DNA"/>
</dbReference>
<evidence type="ECO:0000313" key="4">
    <source>
        <dbReference type="Proteomes" id="UP000183447"/>
    </source>
</evidence>
<protein>
    <recommendedName>
        <fullName evidence="2">YgjP-like metallopeptidase domain-containing protein</fullName>
    </recommendedName>
</protein>
<gene>
    <name evidence="3" type="ORF">SAMN02983003_2314</name>
</gene>
<keyword evidence="4" id="KW-1185">Reference proteome</keyword>
<dbReference type="PANTHER" id="PTHR30399">
    <property type="entry name" value="UNCHARACTERIZED PROTEIN YGJP"/>
    <property type="match status" value="1"/>
</dbReference>
<organism evidence="3 4">
    <name type="scientific">Devosia enhydra</name>
    <dbReference type="NCBI Taxonomy" id="665118"/>
    <lineage>
        <taxon>Bacteria</taxon>
        <taxon>Pseudomonadati</taxon>
        <taxon>Pseudomonadota</taxon>
        <taxon>Alphaproteobacteria</taxon>
        <taxon>Hyphomicrobiales</taxon>
        <taxon>Devosiaceae</taxon>
        <taxon>Devosia</taxon>
    </lineage>
</organism>
<dbReference type="Pfam" id="PF01863">
    <property type="entry name" value="YgjP-like"/>
    <property type="match status" value="1"/>
</dbReference>
<accession>A0A1K2I057</accession>
<dbReference type="Proteomes" id="UP000183447">
    <property type="component" value="Unassembled WGS sequence"/>
</dbReference>
<evidence type="ECO:0000313" key="3">
    <source>
        <dbReference type="EMBL" id="SFZ84975.1"/>
    </source>
</evidence>
<proteinExistence type="predicted"/>
<feature type="region of interest" description="Disordered" evidence="1">
    <location>
        <begin position="1"/>
        <end position="24"/>
    </location>
</feature>
<reference evidence="3 4" key="1">
    <citation type="submission" date="2016-11" db="EMBL/GenBank/DDBJ databases">
        <authorList>
            <person name="Jaros S."/>
            <person name="Januszkiewicz K."/>
            <person name="Wedrychowicz H."/>
        </authorList>
    </citation>
    <scope>NUCLEOTIDE SEQUENCE [LARGE SCALE GENOMIC DNA]</scope>
    <source>
        <strain evidence="3 4">ATCC 23634</strain>
    </source>
</reference>
<dbReference type="CDD" id="cd07344">
    <property type="entry name" value="M48_yhfN_like"/>
    <property type="match status" value="1"/>
</dbReference>
<dbReference type="InterPro" id="IPR053136">
    <property type="entry name" value="UTP_pyrophosphatase-like"/>
</dbReference>
<feature type="domain" description="YgjP-like metallopeptidase" evidence="2">
    <location>
        <begin position="80"/>
        <end position="279"/>
    </location>
</feature>
<dbReference type="STRING" id="665118.SAMN02983003_2314"/>
<name>A0A1K2I057_9HYPH</name>